<keyword evidence="2" id="KW-0560">Oxidoreductase</keyword>
<dbReference type="Gene3D" id="3.40.718.10">
    <property type="entry name" value="Isopropylmalate Dehydrogenase"/>
    <property type="match status" value="1"/>
</dbReference>
<dbReference type="InterPro" id="IPR024084">
    <property type="entry name" value="IsoPropMal-DH-like_dom"/>
</dbReference>
<evidence type="ECO:0000313" key="4">
    <source>
        <dbReference type="EMBL" id="RYR35743.1"/>
    </source>
</evidence>
<dbReference type="GO" id="GO:0006102">
    <property type="term" value="P:isocitrate metabolic process"/>
    <property type="evidence" value="ECO:0007669"/>
    <property type="project" value="TreeGrafter"/>
</dbReference>
<dbReference type="GO" id="GO:0006099">
    <property type="term" value="P:tricarboxylic acid cycle"/>
    <property type="evidence" value="ECO:0007669"/>
    <property type="project" value="TreeGrafter"/>
</dbReference>
<name>A0A445BAM7_ARAHY</name>
<proteinExistence type="inferred from homology"/>
<evidence type="ECO:0000256" key="1">
    <source>
        <dbReference type="ARBA" id="ARBA00007769"/>
    </source>
</evidence>
<comment type="caution">
    <text evidence="4">The sequence shown here is derived from an EMBL/GenBank/DDBJ whole genome shotgun (WGS) entry which is preliminary data.</text>
</comment>
<evidence type="ECO:0000256" key="2">
    <source>
        <dbReference type="ARBA" id="ARBA00023002"/>
    </source>
</evidence>
<keyword evidence="5" id="KW-1185">Reference proteome</keyword>
<comment type="similarity">
    <text evidence="1">Belongs to the isocitrate and isopropylmalate dehydrogenases family.</text>
</comment>
<sequence>MSTKATAQQHPPFVCVVPAVLQLPRRAAIPSQPACFSLPTRPFSVTESTTATATAVHEHLQRPCSHKQGRRLRHPRRYLLFTRPMLYRRLKDSREVVEEYSEIKYEEVIIENGCMMNMANPTALMLSGVSILRHLNFHNKADQIQNAIFNTIVEEKYRTADLGGKAKTIEFTNVSERKD</sequence>
<dbReference type="EMBL" id="SDMP01000010">
    <property type="protein sequence ID" value="RYR35743.1"/>
    <property type="molecule type" value="Genomic_DNA"/>
</dbReference>
<feature type="domain" description="Isopropylmalate dehydrogenase-like" evidence="3">
    <location>
        <begin position="117"/>
        <end position="173"/>
    </location>
</feature>
<accession>A0A445BAM7</accession>
<dbReference type="PANTHER" id="PTHR11835">
    <property type="entry name" value="DECARBOXYLATING DEHYDROGENASES-ISOCITRATE, ISOPROPYLMALATE, TARTRATE"/>
    <property type="match status" value="1"/>
</dbReference>
<organism evidence="4 5">
    <name type="scientific">Arachis hypogaea</name>
    <name type="common">Peanut</name>
    <dbReference type="NCBI Taxonomy" id="3818"/>
    <lineage>
        <taxon>Eukaryota</taxon>
        <taxon>Viridiplantae</taxon>
        <taxon>Streptophyta</taxon>
        <taxon>Embryophyta</taxon>
        <taxon>Tracheophyta</taxon>
        <taxon>Spermatophyta</taxon>
        <taxon>Magnoliopsida</taxon>
        <taxon>eudicotyledons</taxon>
        <taxon>Gunneridae</taxon>
        <taxon>Pentapetalae</taxon>
        <taxon>rosids</taxon>
        <taxon>fabids</taxon>
        <taxon>Fabales</taxon>
        <taxon>Fabaceae</taxon>
        <taxon>Papilionoideae</taxon>
        <taxon>50 kb inversion clade</taxon>
        <taxon>dalbergioids sensu lato</taxon>
        <taxon>Dalbergieae</taxon>
        <taxon>Pterocarpus clade</taxon>
        <taxon>Arachis</taxon>
    </lineage>
</organism>
<reference evidence="4 5" key="1">
    <citation type="submission" date="2019-01" db="EMBL/GenBank/DDBJ databases">
        <title>Sequencing of cultivated peanut Arachis hypogaea provides insights into genome evolution and oil improvement.</title>
        <authorList>
            <person name="Chen X."/>
        </authorList>
    </citation>
    <scope>NUCLEOTIDE SEQUENCE [LARGE SCALE GENOMIC DNA]</scope>
    <source>
        <strain evidence="5">cv. Fuhuasheng</strain>
        <tissue evidence="4">Leaves</tissue>
    </source>
</reference>
<dbReference type="GO" id="GO:0004449">
    <property type="term" value="F:isocitrate dehydrogenase (NAD+) activity"/>
    <property type="evidence" value="ECO:0007669"/>
    <property type="project" value="TreeGrafter"/>
</dbReference>
<dbReference type="STRING" id="3818.A0A445BAM7"/>
<evidence type="ECO:0000259" key="3">
    <source>
        <dbReference type="Pfam" id="PF00180"/>
    </source>
</evidence>
<dbReference type="Proteomes" id="UP000289738">
    <property type="component" value="Chromosome A10"/>
</dbReference>
<dbReference type="GO" id="GO:0005739">
    <property type="term" value="C:mitochondrion"/>
    <property type="evidence" value="ECO:0007669"/>
    <property type="project" value="TreeGrafter"/>
</dbReference>
<evidence type="ECO:0000313" key="5">
    <source>
        <dbReference type="Proteomes" id="UP000289738"/>
    </source>
</evidence>
<dbReference type="PANTHER" id="PTHR11835:SF34">
    <property type="entry name" value="ISOCITRATE DEHYDROGENASE [NAD] SUBUNIT ALPHA, MITOCHONDRIAL"/>
    <property type="match status" value="1"/>
</dbReference>
<dbReference type="AlphaFoldDB" id="A0A445BAM7"/>
<gene>
    <name evidence="4" type="ORF">Ahy_A10g050863</name>
</gene>
<dbReference type="Pfam" id="PF00180">
    <property type="entry name" value="Iso_dh"/>
    <property type="match status" value="1"/>
</dbReference>
<dbReference type="SUPFAM" id="SSF53659">
    <property type="entry name" value="Isocitrate/Isopropylmalate dehydrogenase-like"/>
    <property type="match status" value="1"/>
</dbReference>
<protein>
    <recommendedName>
        <fullName evidence="3">Isopropylmalate dehydrogenase-like domain-containing protein</fullName>
    </recommendedName>
</protein>
<dbReference type="OrthoDB" id="10261637at2759"/>